<accession>A0ABZ2S2U1</accession>
<dbReference type="InterPro" id="IPR036412">
    <property type="entry name" value="HAD-like_sf"/>
</dbReference>
<dbReference type="InterPro" id="IPR023214">
    <property type="entry name" value="HAD_sf"/>
</dbReference>
<keyword evidence="1" id="KW-0812">Transmembrane</keyword>
<dbReference type="InterPro" id="IPR050582">
    <property type="entry name" value="HAD-like_SerB"/>
</dbReference>
<sequence length="207" mass="23411">MPSQSRFPPPLRVIAAFDFDGTLTQRDTFVPFLAHLSWARLLGAFVLAAPALAGFAVRMRSNEYAKAALCRAALKGHSRTELARIARAWVPAIPLRRALVERLRWHQQRGDHCVLVSASPDVYLQEASRHLGFDDLICTRMATDGQGRLTGDFDGPNCWGPEKMRRLTERFGPRQQYELYAYGDSRGDQWMIDAAQHAWYRGQAVKP</sequence>
<keyword evidence="2" id="KW-0378">Hydrolase</keyword>
<evidence type="ECO:0000313" key="2">
    <source>
        <dbReference type="EMBL" id="WXR74356.1"/>
    </source>
</evidence>
<dbReference type="SUPFAM" id="SSF56784">
    <property type="entry name" value="HAD-like"/>
    <property type="match status" value="1"/>
</dbReference>
<keyword evidence="1" id="KW-1133">Transmembrane helix</keyword>
<dbReference type="CDD" id="cd02612">
    <property type="entry name" value="HAD_PGPPase"/>
    <property type="match status" value="1"/>
</dbReference>
<dbReference type="Gene3D" id="3.40.50.1000">
    <property type="entry name" value="HAD superfamily/HAD-like"/>
    <property type="match status" value="1"/>
</dbReference>
<dbReference type="InterPro" id="IPR006385">
    <property type="entry name" value="HAD_hydro_SerB1"/>
</dbReference>
<evidence type="ECO:0000256" key="1">
    <source>
        <dbReference type="SAM" id="Phobius"/>
    </source>
</evidence>
<protein>
    <submittedName>
        <fullName evidence="2">HAD family hydrolase</fullName>
        <ecNumber evidence="2">3.1.3.-</ecNumber>
    </submittedName>
</protein>
<proteinExistence type="predicted"/>
<organism evidence="2 3">
    <name type="scientific">Achromobacter veterisilvae</name>
    <dbReference type="NCBI Taxonomy" id="2069367"/>
    <lineage>
        <taxon>Bacteria</taxon>
        <taxon>Pseudomonadati</taxon>
        <taxon>Pseudomonadota</taxon>
        <taxon>Betaproteobacteria</taxon>
        <taxon>Burkholderiales</taxon>
        <taxon>Alcaligenaceae</taxon>
        <taxon>Achromobacter</taxon>
    </lineage>
</organism>
<dbReference type="Gene3D" id="1.20.1440.100">
    <property type="entry name" value="SG protein - dephosphorylation function"/>
    <property type="match status" value="1"/>
</dbReference>
<dbReference type="PANTHER" id="PTHR43344">
    <property type="entry name" value="PHOSPHOSERINE PHOSPHATASE"/>
    <property type="match status" value="1"/>
</dbReference>
<dbReference type="Proteomes" id="UP001456224">
    <property type="component" value="Chromosome"/>
</dbReference>
<reference evidence="2 3" key="1">
    <citation type="submission" date="2024-03" db="EMBL/GenBank/DDBJ databases">
        <title>Reference genomes for the five species model microbial community.</title>
        <authorList>
            <person name="Padfield D."/>
        </authorList>
    </citation>
    <scope>NUCLEOTIDE SEQUENCE [LARGE SCALE GENOMIC DNA]</scope>
    <source>
        <strain evidence="2 3">AB1</strain>
    </source>
</reference>
<keyword evidence="1" id="KW-0472">Membrane</keyword>
<dbReference type="NCBIfam" id="TIGR01490">
    <property type="entry name" value="HAD-SF-IB-hyp1"/>
    <property type="match status" value="1"/>
</dbReference>
<dbReference type="NCBIfam" id="TIGR01488">
    <property type="entry name" value="HAD-SF-IB"/>
    <property type="match status" value="1"/>
</dbReference>
<dbReference type="GO" id="GO:0016787">
    <property type="term" value="F:hydrolase activity"/>
    <property type="evidence" value="ECO:0007669"/>
    <property type="project" value="UniProtKB-KW"/>
</dbReference>
<feature type="transmembrane region" description="Helical" evidence="1">
    <location>
        <begin position="38"/>
        <end position="57"/>
    </location>
</feature>
<dbReference type="PANTHER" id="PTHR43344:SF14">
    <property type="entry name" value="HAD-IB FAMILY HYDROLASE"/>
    <property type="match status" value="1"/>
</dbReference>
<dbReference type="RefSeq" id="WP_338880203.1">
    <property type="nucleotide sequence ID" value="NZ_CP148753.1"/>
</dbReference>
<dbReference type="EC" id="3.1.3.-" evidence="2"/>
<gene>
    <name evidence="2" type="ORF">WHX56_02365</name>
</gene>
<dbReference type="EMBL" id="CP148753">
    <property type="protein sequence ID" value="WXR74356.1"/>
    <property type="molecule type" value="Genomic_DNA"/>
</dbReference>
<keyword evidence="3" id="KW-1185">Reference proteome</keyword>
<name>A0ABZ2S2U1_9BURK</name>
<evidence type="ECO:0000313" key="3">
    <source>
        <dbReference type="Proteomes" id="UP001456224"/>
    </source>
</evidence>
<dbReference type="Pfam" id="PF12710">
    <property type="entry name" value="HAD"/>
    <property type="match status" value="1"/>
</dbReference>